<evidence type="ECO:0000313" key="16">
    <source>
        <dbReference type="Proteomes" id="UP000646579"/>
    </source>
</evidence>
<dbReference type="InterPro" id="IPR013221">
    <property type="entry name" value="Mur_ligase_cen"/>
</dbReference>
<dbReference type="EMBL" id="BMZE01000001">
    <property type="protein sequence ID" value="GHA15886.1"/>
    <property type="molecule type" value="Genomic_DNA"/>
</dbReference>
<evidence type="ECO:0000256" key="11">
    <source>
        <dbReference type="RuleBase" id="RU004136"/>
    </source>
</evidence>
<dbReference type="GO" id="GO:0071555">
    <property type="term" value="P:cell wall organization"/>
    <property type="evidence" value="ECO:0007669"/>
    <property type="project" value="UniProtKB-KW"/>
</dbReference>
<evidence type="ECO:0000256" key="10">
    <source>
        <dbReference type="HAMAP-Rule" id="MF_02019"/>
    </source>
</evidence>
<dbReference type="Pfam" id="PF01225">
    <property type="entry name" value="Mur_ligase"/>
    <property type="match status" value="1"/>
</dbReference>
<dbReference type="AlphaFoldDB" id="A0A918VQ31"/>
<evidence type="ECO:0000256" key="3">
    <source>
        <dbReference type="ARBA" id="ARBA00022618"/>
    </source>
</evidence>
<comment type="caution">
    <text evidence="15">The sequence shown here is derived from an EMBL/GenBank/DDBJ whole genome shotgun (WGS) entry which is preliminary data.</text>
</comment>
<dbReference type="Gene3D" id="3.40.1190.10">
    <property type="entry name" value="Mur-like, catalytic domain"/>
    <property type="match status" value="1"/>
</dbReference>
<evidence type="ECO:0000256" key="8">
    <source>
        <dbReference type="ARBA" id="ARBA00023306"/>
    </source>
</evidence>
<evidence type="ECO:0000256" key="4">
    <source>
        <dbReference type="ARBA" id="ARBA00022741"/>
    </source>
</evidence>
<keyword evidence="4 10" id="KW-0547">Nucleotide-binding</keyword>
<dbReference type="GO" id="GO:0005524">
    <property type="term" value="F:ATP binding"/>
    <property type="evidence" value="ECO:0007669"/>
    <property type="project" value="UniProtKB-UniRule"/>
</dbReference>
<evidence type="ECO:0000256" key="2">
    <source>
        <dbReference type="ARBA" id="ARBA00022598"/>
    </source>
</evidence>
<comment type="subcellular location">
    <subcellularLocation>
        <location evidence="10 11">Cytoplasm</location>
    </subcellularLocation>
</comment>
<reference evidence="15" key="2">
    <citation type="submission" date="2020-09" db="EMBL/GenBank/DDBJ databases">
        <authorList>
            <person name="Sun Q."/>
            <person name="Kim S."/>
        </authorList>
    </citation>
    <scope>NUCLEOTIDE SEQUENCE</scope>
    <source>
        <strain evidence="15">KCTC 32437</strain>
    </source>
</reference>
<keyword evidence="1 10" id="KW-0963">Cytoplasm</keyword>
<dbReference type="Pfam" id="PF08245">
    <property type="entry name" value="Mur_ligase_M"/>
    <property type="match status" value="1"/>
</dbReference>
<evidence type="ECO:0000259" key="13">
    <source>
        <dbReference type="Pfam" id="PF02875"/>
    </source>
</evidence>
<dbReference type="HAMAP" id="MF_02019">
    <property type="entry name" value="MurF"/>
    <property type="match status" value="1"/>
</dbReference>
<dbReference type="Pfam" id="PF02875">
    <property type="entry name" value="Mur_ligase_C"/>
    <property type="match status" value="1"/>
</dbReference>
<evidence type="ECO:0000259" key="12">
    <source>
        <dbReference type="Pfam" id="PF01225"/>
    </source>
</evidence>
<dbReference type="InterPro" id="IPR000713">
    <property type="entry name" value="Mur_ligase_N"/>
</dbReference>
<feature type="domain" description="Mur ligase N-terminal catalytic" evidence="12">
    <location>
        <begin position="27"/>
        <end position="73"/>
    </location>
</feature>
<keyword evidence="7 10" id="KW-0573">Peptidoglycan synthesis</keyword>
<dbReference type="SUPFAM" id="SSF53244">
    <property type="entry name" value="MurD-like peptide ligases, peptide-binding domain"/>
    <property type="match status" value="1"/>
</dbReference>
<dbReference type="PANTHER" id="PTHR43024">
    <property type="entry name" value="UDP-N-ACETYLMURAMOYL-TRIPEPTIDE--D-ALANYL-D-ALANINE LIGASE"/>
    <property type="match status" value="1"/>
</dbReference>
<dbReference type="GO" id="GO:0051301">
    <property type="term" value="P:cell division"/>
    <property type="evidence" value="ECO:0007669"/>
    <property type="project" value="UniProtKB-KW"/>
</dbReference>
<evidence type="ECO:0000313" key="15">
    <source>
        <dbReference type="EMBL" id="GHA15886.1"/>
    </source>
</evidence>
<keyword evidence="8 10" id="KW-0131">Cell cycle</keyword>
<evidence type="ECO:0000259" key="14">
    <source>
        <dbReference type="Pfam" id="PF08245"/>
    </source>
</evidence>
<dbReference type="GO" id="GO:0005737">
    <property type="term" value="C:cytoplasm"/>
    <property type="evidence" value="ECO:0007669"/>
    <property type="project" value="UniProtKB-SubCell"/>
</dbReference>
<organism evidence="15 16">
    <name type="scientific">Devosia pacifica</name>
    <dbReference type="NCBI Taxonomy" id="1335967"/>
    <lineage>
        <taxon>Bacteria</taxon>
        <taxon>Pseudomonadati</taxon>
        <taxon>Pseudomonadota</taxon>
        <taxon>Alphaproteobacteria</taxon>
        <taxon>Hyphomicrobiales</taxon>
        <taxon>Devosiaceae</taxon>
        <taxon>Devosia</taxon>
    </lineage>
</organism>
<evidence type="ECO:0000256" key="1">
    <source>
        <dbReference type="ARBA" id="ARBA00022490"/>
    </source>
</evidence>
<dbReference type="EC" id="6.3.2.10" evidence="10 11"/>
<accession>A0A918VQ31</accession>
<dbReference type="InterPro" id="IPR036565">
    <property type="entry name" value="Mur-like_cat_sf"/>
</dbReference>
<evidence type="ECO:0000256" key="5">
    <source>
        <dbReference type="ARBA" id="ARBA00022840"/>
    </source>
</evidence>
<keyword evidence="9 10" id="KW-0961">Cell wall biogenesis/degradation</keyword>
<reference evidence="15" key="1">
    <citation type="journal article" date="2014" name="Int. J. Syst. Evol. Microbiol.">
        <title>Complete genome sequence of Corynebacterium casei LMG S-19264T (=DSM 44701T), isolated from a smear-ripened cheese.</title>
        <authorList>
            <consortium name="US DOE Joint Genome Institute (JGI-PGF)"/>
            <person name="Walter F."/>
            <person name="Albersmeier A."/>
            <person name="Kalinowski J."/>
            <person name="Ruckert C."/>
        </authorList>
    </citation>
    <scope>NUCLEOTIDE SEQUENCE</scope>
    <source>
        <strain evidence="15">KCTC 32437</strain>
    </source>
</reference>
<evidence type="ECO:0000256" key="7">
    <source>
        <dbReference type="ARBA" id="ARBA00022984"/>
    </source>
</evidence>
<dbReference type="SUPFAM" id="SSF53623">
    <property type="entry name" value="MurD-like peptide ligases, catalytic domain"/>
    <property type="match status" value="1"/>
</dbReference>
<protein>
    <recommendedName>
        <fullName evidence="10 11">UDP-N-acetylmuramoyl-tripeptide--D-alanyl-D-alanine ligase</fullName>
        <ecNumber evidence="10 11">6.3.2.10</ecNumber>
    </recommendedName>
    <alternativeName>
        <fullName evidence="10">D-alanyl-D-alanine-adding enzyme</fullName>
    </alternativeName>
</protein>
<dbReference type="Gene3D" id="3.40.1390.10">
    <property type="entry name" value="MurE/MurF, N-terminal domain"/>
    <property type="match status" value="1"/>
</dbReference>
<dbReference type="GO" id="GO:0047480">
    <property type="term" value="F:UDP-N-acetylmuramoyl-tripeptide-D-alanyl-D-alanine ligase activity"/>
    <property type="evidence" value="ECO:0007669"/>
    <property type="project" value="UniProtKB-UniRule"/>
</dbReference>
<dbReference type="InterPro" id="IPR051046">
    <property type="entry name" value="MurCDEF_CellWall_CoF430Synth"/>
</dbReference>
<keyword evidence="2 10" id="KW-0436">Ligase</keyword>
<evidence type="ECO:0000256" key="9">
    <source>
        <dbReference type="ARBA" id="ARBA00023316"/>
    </source>
</evidence>
<proteinExistence type="inferred from homology"/>
<dbReference type="GO" id="GO:0008360">
    <property type="term" value="P:regulation of cell shape"/>
    <property type="evidence" value="ECO:0007669"/>
    <property type="project" value="UniProtKB-KW"/>
</dbReference>
<comment type="pathway">
    <text evidence="10 11">Cell wall biogenesis; peptidoglycan biosynthesis.</text>
</comment>
<dbReference type="PANTHER" id="PTHR43024:SF1">
    <property type="entry name" value="UDP-N-ACETYLMURAMOYL-TRIPEPTIDE--D-ALANYL-D-ALANINE LIGASE"/>
    <property type="match status" value="1"/>
</dbReference>
<name>A0A918VQ31_9HYPH</name>
<dbReference type="GO" id="GO:0009252">
    <property type="term" value="P:peptidoglycan biosynthetic process"/>
    <property type="evidence" value="ECO:0007669"/>
    <property type="project" value="UniProtKB-UniRule"/>
</dbReference>
<comment type="similarity">
    <text evidence="10">Belongs to the MurCDEF family. MurF subfamily.</text>
</comment>
<dbReference type="InterPro" id="IPR004101">
    <property type="entry name" value="Mur_ligase_C"/>
</dbReference>
<keyword evidence="3 10" id="KW-0132">Cell division</keyword>
<feature type="binding site" evidence="10">
    <location>
        <begin position="111"/>
        <end position="117"/>
    </location>
    <ligand>
        <name>ATP</name>
        <dbReference type="ChEBI" id="CHEBI:30616"/>
    </ligand>
</feature>
<comment type="catalytic activity">
    <reaction evidence="10 11">
        <text>D-alanyl-D-alanine + UDP-N-acetyl-alpha-D-muramoyl-L-alanyl-gamma-D-glutamyl-meso-2,6-diaminopimelate + ATP = UDP-N-acetyl-alpha-D-muramoyl-L-alanyl-gamma-D-glutamyl-meso-2,6-diaminopimeloyl-D-alanyl-D-alanine + ADP + phosphate + H(+)</text>
        <dbReference type="Rhea" id="RHEA:28374"/>
        <dbReference type="ChEBI" id="CHEBI:15378"/>
        <dbReference type="ChEBI" id="CHEBI:30616"/>
        <dbReference type="ChEBI" id="CHEBI:43474"/>
        <dbReference type="ChEBI" id="CHEBI:57822"/>
        <dbReference type="ChEBI" id="CHEBI:61386"/>
        <dbReference type="ChEBI" id="CHEBI:83905"/>
        <dbReference type="ChEBI" id="CHEBI:456216"/>
        <dbReference type="EC" id="6.3.2.10"/>
    </reaction>
</comment>
<comment type="function">
    <text evidence="10 11">Involved in cell wall formation. Catalyzes the final step in the synthesis of UDP-N-acetylmuramoyl-pentapeptide, the precursor of murein.</text>
</comment>
<sequence>MSPLYSIDEIVAATSGEARRVERSGIGSISIDSRDLSEGALFVAISGDRFDGHDFVDDAVQRGAAAALVSADRADSVDSPLIVVPDALEGLVALGRYARERSVAKIVAVTGSVGKTTTKEAIRIALSGSGATHAGVRSFNNHWGVPLTLARMPRDTAYGVFEIGMNHAGEITPLVQQVRPHVAVITTIAPAHIENLGSIEAIARAKAEIFSGVVPGGAVLINIDHDQRDILLAEASRAEVDNVVTYGFAQGSDWQITDYAQDEAGSELTVRHHGVDHRLRIGAAGRHMASNAAAALAASALCGAEIGAAAEALQSFGAPEGRGQRFLLGPAEAKLVLVDESYNANLASMSAALEVFRDLTPPGGRKIVVLGDMLELGAHSAQMHRDLQHPLAAANPDAVYLVGRHMQALADVIGPSGVAGHAHSVGELITPLLDSLAYGDAVMVKGSNGVGLGRMVEAIRARFG</sequence>
<feature type="domain" description="Mur ligase central" evidence="14">
    <location>
        <begin position="109"/>
        <end position="298"/>
    </location>
</feature>
<evidence type="ECO:0000256" key="6">
    <source>
        <dbReference type="ARBA" id="ARBA00022960"/>
    </source>
</evidence>
<keyword evidence="5 10" id="KW-0067">ATP-binding</keyword>
<keyword evidence="6 10" id="KW-0133">Cell shape</keyword>
<dbReference type="InterPro" id="IPR005863">
    <property type="entry name" value="UDP-N-AcMur_synth"/>
</dbReference>
<dbReference type="RefSeq" id="WP_189423699.1">
    <property type="nucleotide sequence ID" value="NZ_BMZE01000001.1"/>
</dbReference>
<keyword evidence="16" id="KW-1185">Reference proteome</keyword>
<dbReference type="InterPro" id="IPR036615">
    <property type="entry name" value="Mur_ligase_C_dom_sf"/>
</dbReference>
<dbReference type="Proteomes" id="UP000646579">
    <property type="component" value="Unassembled WGS sequence"/>
</dbReference>
<dbReference type="SUPFAM" id="SSF63418">
    <property type="entry name" value="MurE/MurF N-terminal domain"/>
    <property type="match status" value="1"/>
</dbReference>
<dbReference type="NCBIfam" id="TIGR01143">
    <property type="entry name" value="murF"/>
    <property type="match status" value="1"/>
</dbReference>
<feature type="domain" description="Mur ligase C-terminal" evidence="13">
    <location>
        <begin position="336"/>
        <end position="447"/>
    </location>
</feature>
<dbReference type="InterPro" id="IPR035911">
    <property type="entry name" value="MurE/MurF_N"/>
</dbReference>
<gene>
    <name evidence="10 15" type="primary">murF</name>
    <name evidence="15" type="ORF">GCM10007989_08450</name>
</gene>
<dbReference type="Gene3D" id="3.90.190.20">
    <property type="entry name" value="Mur ligase, C-terminal domain"/>
    <property type="match status" value="1"/>
</dbReference>